<feature type="domain" description="Blue (type 1) copper" evidence="6">
    <location>
        <begin position="69"/>
        <end position="188"/>
    </location>
</feature>
<dbReference type="Proteomes" id="UP000219193">
    <property type="component" value="Unassembled WGS sequence"/>
</dbReference>
<dbReference type="GO" id="GO:0009055">
    <property type="term" value="F:electron transfer activity"/>
    <property type="evidence" value="ECO:0007669"/>
    <property type="project" value="InterPro"/>
</dbReference>
<gene>
    <name evidence="7" type="ORF">SAMN06296241_2717</name>
</gene>
<reference evidence="8" key="1">
    <citation type="submission" date="2017-09" db="EMBL/GenBank/DDBJ databases">
        <authorList>
            <person name="Varghese N."/>
            <person name="Submissions S."/>
        </authorList>
    </citation>
    <scope>NUCLEOTIDE SEQUENCE [LARGE SCALE GENOMIC DNA]</scope>
    <source>
        <strain evidence="8">CGMCC 1.12641</strain>
    </source>
</reference>
<evidence type="ECO:0000256" key="4">
    <source>
        <dbReference type="ARBA" id="ARBA00023008"/>
    </source>
</evidence>
<evidence type="ECO:0000259" key="6">
    <source>
        <dbReference type="Pfam" id="PF00127"/>
    </source>
</evidence>
<dbReference type="GO" id="GO:0005507">
    <property type="term" value="F:copper ion binding"/>
    <property type="evidence" value="ECO:0007669"/>
    <property type="project" value="InterPro"/>
</dbReference>
<dbReference type="PROSITE" id="PS51257">
    <property type="entry name" value="PROKAR_LIPOPROTEIN"/>
    <property type="match status" value="1"/>
</dbReference>
<protein>
    <submittedName>
        <fullName evidence="7">Azurin</fullName>
    </submittedName>
</protein>
<evidence type="ECO:0000313" key="7">
    <source>
        <dbReference type="EMBL" id="SOC81145.1"/>
    </source>
</evidence>
<dbReference type="PROSITE" id="PS00196">
    <property type="entry name" value="COPPER_BLUE"/>
    <property type="match status" value="1"/>
</dbReference>
<keyword evidence="3" id="KW-0249">Electron transport</keyword>
<dbReference type="InterPro" id="IPR014068">
    <property type="entry name" value="Azurin"/>
</dbReference>
<dbReference type="InterPro" id="IPR050845">
    <property type="entry name" value="Cu-binding_ET"/>
</dbReference>
<dbReference type="CDD" id="cd13922">
    <property type="entry name" value="Azurin"/>
    <property type="match status" value="1"/>
</dbReference>
<dbReference type="AlphaFoldDB" id="A0A285X777"/>
<evidence type="ECO:0000256" key="5">
    <source>
        <dbReference type="SAM" id="MobiDB-lite"/>
    </source>
</evidence>
<dbReference type="InterPro" id="IPR008972">
    <property type="entry name" value="Cupredoxin"/>
</dbReference>
<dbReference type="EMBL" id="OCMF01000004">
    <property type="protein sequence ID" value="SOC81145.1"/>
    <property type="molecule type" value="Genomic_DNA"/>
</dbReference>
<feature type="region of interest" description="Disordered" evidence="5">
    <location>
        <begin position="33"/>
        <end position="54"/>
    </location>
</feature>
<proteinExistence type="predicted"/>
<dbReference type="PANTHER" id="PTHR38439:SF2">
    <property type="entry name" value="OUTER MEMBRANE PROTEIN H.8"/>
    <property type="match status" value="1"/>
</dbReference>
<name>A0A285X777_9FLAO</name>
<dbReference type="InterPro" id="IPR000923">
    <property type="entry name" value="BlueCu_1"/>
</dbReference>
<dbReference type="PANTHER" id="PTHR38439">
    <property type="entry name" value="AURACYANIN-B"/>
    <property type="match status" value="1"/>
</dbReference>
<evidence type="ECO:0000256" key="2">
    <source>
        <dbReference type="ARBA" id="ARBA00022723"/>
    </source>
</evidence>
<keyword evidence="8" id="KW-1185">Reference proteome</keyword>
<dbReference type="Gene3D" id="2.60.40.420">
    <property type="entry name" value="Cupredoxins - blue copper proteins"/>
    <property type="match status" value="1"/>
</dbReference>
<keyword evidence="2" id="KW-0479">Metal-binding</keyword>
<keyword evidence="4" id="KW-0186">Copper</keyword>
<dbReference type="InterPro" id="IPR028871">
    <property type="entry name" value="BlueCu_1_BS"/>
</dbReference>
<dbReference type="OrthoDB" id="9814063at2"/>
<dbReference type="NCBIfam" id="TIGR02695">
    <property type="entry name" value="azurin"/>
    <property type="match status" value="1"/>
</dbReference>
<dbReference type="RefSeq" id="WP_097056919.1">
    <property type="nucleotide sequence ID" value="NZ_OCMF01000004.1"/>
</dbReference>
<dbReference type="SUPFAM" id="SSF49503">
    <property type="entry name" value="Cupredoxins"/>
    <property type="match status" value="1"/>
</dbReference>
<feature type="compositionally biased region" description="Low complexity" evidence="5">
    <location>
        <begin position="41"/>
        <end position="54"/>
    </location>
</feature>
<keyword evidence="1" id="KW-0813">Transport</keyword>
<dbReference type="Pfam" id="PF00127">
    <property type="entry name" value="Copper-bind"/>
    <property type="match status" value="1"/>
</dbReference>
<evidence type="ECO:0000256" key="1">
    <source>
        <dbReference type="ARBA" id="ARBA00022448"/>
    </source>
</evidence>
<organism evidence="7 8">
    <name type="scientific">Salinimicrobium sediminis</name>
    <dbReference type="NCBI Taxonomy" id="1343891"/>
    <lineage>
        <taxon>Bacteria</taxon>
        <taxon>Pseudomonadati</taxon>
        <taxon>Bacteroidota</taxon>
        <taxon>Flavobacteriia</taxon>
        <taxon>Flavobacteriales</taxon>
        <taxon>Flavobacteriaceae</taxon>
        <taxon>Salinimicrobium</taxon>
    </lineage>
</organism>
<evidence type="ECO:0000313" key="8">
    <source>
        <dbReference type="Proteomes" id="UP000219193"/>
    </source>
</evidence>
<evidence type="ECO:0000256" key="3">
    <source>
        <dbReference type="ARBA" id="ARBA00022982"/>
    </source>
</evidence>
<sequence>MKDIQRFLMILATVLLVSCGDEKKEQETITIGEEGTVERSTTANPTNTATDTAGTAAEGIERQDGFVQVNLTGNDQMQFNLKEIRVKAGETVRLTLKHVGQLPENAMGHNFVLLQKGTDIVDFATKAASASGNEYIPEDTDQVIVHTEMIGGGEETSIEFTAPEAGTYDFICSFPGHYIQMQGKFIVE</sequence>
<accession>A0A285X777</accession>